<organism evidence="4 5">
    <name type="scientific">Arthrobotrys musiformis</name>
    <dbReference type="NCBI Taxonomy" id="47236"/>
    <lineage>
        <taxon>Eukaryota</taxon>
        <taxon>Fungi</taxon>
        <taxon>Dikarya</taxon>
        <taxon>Ascomycota</taxon>
        <taxon>Pezizomycotina</taxon>
        <taxon>Orbiliomycetes</taxon>
        <taxon>Orbiliales</taxon>
        <taxon>Orbiliaceae</taxon>
        <taxon>Arthrobotrys</taxon>
    </lineage>
</organism>
<dbReference type="AlphaFoldDB" id="A0AAV9W390"/>
<feature type="transmembrane region" description="Helical" evidence="2">
    <location>
        <begin position="178"/>
        <end position="197"/>
    </location>
</feature>
<evidence type="ECO:0000256" key="1">
    <source>
        <dbReference type="SAM" id="MobiDB-lite"/>
    </source>
</evidence>
<keyword evidence="2" id="KW-0472">Membrane</keyword>
<evidence type="ECO:0000313" key="5">
    <source>
        <dbReference type="Proteomes" id="UP001370758"/>
    </source>
</evidence>
<keyword evidence="2" id="KW-1133">Transmembrane helix</keyword>
<evidence type="ECO:0000256" key="3">
    <source>
        <dbReference type="SAM" id="SignalP"/>
    </source>
</evidence>
<proteinExistence type="predicted"/>
<accession>A0AAV9W390</accession>
<reference evidence="4 5" key="1">
    <citation type="submission" date="2023-08" db="EMBL/GenBank/DDBJ databases">
        <authorList>
            <person name="Palmer J.M."/>
        </authorList>
    </citation>
    <scope>NUCLEOTIDE SEQUENCE [LARGE SCALE GENOMIC DNA]</scope>
    <source>
        <strain evidence="4 5">TWF481</strain>
    </source>
</reference>
<feature type="transmembrane region" description="Helical" evidence="2">
    <location>
        <begin position="64"/>
        <end position="84"/>
    </location>
</feature>
<dbReference type="Proteomes" id="UP001370758">
    <property type="component" value="Unassembled WGS sequence"/>
</dbReference>
<feature type="chain" id="PRO_5043844162" description="Ferric oxidoreductase domain-containing protein" evidence="3">
    <location>
        <begin position="18"/>
        <end position="225"/>
    </location>
</feature>
<evidence type="ECO:0000256" key="2">
    <source>
        <dbReference type="SAM" id="Phobius"/>
    </source>
</evidence>
<protein>
    <recommendedName>
        <fullName evidence="6">Ferric oxidoreductase domain-containing protein</fullName>
    </recommendedName>
</protein>
<dbReference type="EMBL" id="JAVHJL010000006">
    <property type="protein sequence ID" value="KAK6501453.1"/>
    <property type="molecule type" value="Genomic_DNA"/>
</dbReference>
<keyword evidence="2" id="KW-0812">Transmembrane</keyword>
<keyword evidence="3" id="KW-0732">Signal</keyword>
<comment type="caution">
    <text evidence="4">The sequence shown here is derived from an EMBL/GenBank/DDBJ whole genome shotgun (WGS) entry which is preliminary data.</text>
</comment>
<feature type="region of interest" description="Disordered" evidence="1">
    <location>
        <begin position="140"/>
        <end position="160"/>
    </location>
</feature>
<name>A0AAV9W390_9PEZI</name>
<feature type="signal peptide" evidence="3">
    <location>
        <begin position="1"/>
        <end position="17"/>
    </location>
</feature>
<evidence type="ECO:0000313" key="4">
    <source>
        <dbReference type="EMBL" id="KAK6501453.1"/>
    </source>
</evidence>
<feature type="transmembrane region" description="Helical" evidence="2">
    <location>
        <begin position="105"/>
        <end position="124"/>
    </location>
</feature>
<sequence length="225" mass="24754">MFYPLLLVAIALAVAVALLSGGRLAVVAEAQRKLSPDLGPNPTAVDVSRLRVHGWKQSKLITDLFRNLSLLSIFFIPVYTTMALNHNRQADIPEWLLHRFTHNTLIFAFLFFHALGIVFSFIILHEEHMLERYLRTKDSQRQAVEPGPSPSTTTSIPPSPAELETIPSLSSVFSISEWGLIGLALLLGLPLVLLAYCPDTPPRTTFAAASYVTITSTSTSTITLT</sequence>
<keyword evidence="5" id="KW-1185">Reference proteome</keyword>
<evidence type="ECO:0008006" key="6">
    <source>
        <dbReference type="Google" id="ProtNLM"/>
    </source>
</evidence>
<gene>
    <name evidence="4" type="ORF">TWF481_009291</name>
</gene>